<evidence type="ECO:0000313" key="8">
    <source>
        <dbReference type="EMBL" id="BCA95210.1"/>
    </source>
</evidence>
<dbReference type="GO" id="GO:0009007">
    <property type="term" value="F:site-specific DNA-methyltransferase (adenine-specific) activity"/>
    <property type="evidence" value="ECO:0007669"/>
    <property type="project" value="UniProtKB-EC"/>
</dbReference>
<dbReference type="InterPro" id="IPR029063">
    <property type="entry name" value="SAM-dependent_MTases_sf"/>
</dbReference>
<evidence type="ECO:0000256" key="4">
    <source>
        <dbReference type="ARBA" id="ARBA00022679"/>
    </source>
</evidence>
<dbReference type="GO" id="GO:0003677">
    <property type="term" value="F:DNA binding"/>
    <property type="evidence" value="ECO:0007669"/>
    <property type="project" value="InterPro"/>
</dbReference>
<evidence type="ECO:0000256" key="1">
    <source>
        <dbReference type="ARBA" id="ARBA00006594"/>
    </source>
</evidence>
<dbReference type="PRINTS" id="PR00506">
    <property type="entry name" value="D21N6MTFRASE"/>
</dbReference>
<evidence type="ECO:0000256" key="5">
    <source>
        <dbReference type="ARBA" id="ARBA00022691"/>
    </source>
</evidence>
<reference evidence="8" key="1">
    <citation type="journal article" date="2020" name="Microbiol. Resour. Announc.">
        <title>Complete Genome Sequence of Novel Psychrotolerant Legionella Strain TUM19329, Isolated from Antarctic Lake Sediment.</title>
        <authorList>
            <person name="Shimada S."/>
            <person name="Nakai R."/>
            <person name="Aoki K."/>
            <person name="Shimoeda N."/>
            <person name="Ohno G."/>
            <person name="Miyazaki Y."/>
            <person name="Kudoh S."/>
            <person name="Imura S."/>
            <person name="Watanabe K."/>
            <person name="Ishii Y."/>
            <person name="Tateda K."/>
        </authorList>
    </citation>
    <scope>NUCLEOTIDE SEQUENCE [LARGE SCALE GENOMIC DNA]</scope>
    <source>
        <strain evidence="8">TUM19329</strain>
    </source>
</reference>
<dbReference type="Pfam" id="PF01555">
    <property type="entry name" value="N6_N4_Mtase"/>
    <property type="match status" value="1"/>
</dbReference>
<keyword evidence="3" id="KW-0489">Methyltransferase</keyword>
<evidence type="ECO:0000256" key="3">
    <source>
        <dbReference type="ARBA" id="ARBA00022603"/>
    </source>
</evidence>
<dbReference type="Proteomes" id="UP000502894">
    <property type="component" value="Chromosome"/>
</dbReference>
<dbReference type="GO" id="GO:0032259">
    <property type="term" value="P:methylation"/>
    <property type="evidence" value="ECO:0007669"/>
    <property type="project" value="UniProtKB-KW"/>
</dbReference>
<dbReference type="PIRSF" id="PIRSF015855">
    <property type="entry name" value="TypeIII_Mtase_mKpnI"/>
    <property type="match status" value="1"/>
</dbReference>
<dbReference type="GO" id="GO:0008170">
    <property type="term" value="F:N-methyltransferase activity"/>
    <property type="evidence" value="ECO:0007669"/>
    <property type="project" value="InterPro"/>
</dbReference>
<keyword evidence="4" id="KW-0808">Transferase</keyword>
<dbReference type="InterPro" id="IPR002052">
    <property type="entry name" value="DNA_methylase_N6_adenine_CS"/>
</dbReference>
<organism evidence="8 9">
    <name type="scientific">Legionella antarctica</name>
    <dbReference type="NCBI Taxonomy" id="2708020"/>
    <lineage>
        <taxon>Bacteria</taxon>
        <taxon>Pseudomonadati</taxon>
        <taxon>Pseudomonadota</taxon>
        <taxon>Gammaproteobacteria</taxon>
        <taxon>Legionellales</taxon>
        <taxon>Legionellaceae</taxon>
        <taxon>Legionella</taxon>
    </lineage>
</organism>
<evidence type="ECO:0000313" key="9">
    <source>
        <dbReference type="Proteomes" id="UP000502894"/>
    </source>
</evidence>
<dbReference type="EC" id="2.1.1.72" evidence="2"/>
<dbReference type="InterPro" id="IPR002295">
    <property type="entry name" value="N4/N6-MTase_EcoPI_Mod-like"/>
</dbReference>
<dbReference type="AlphaFoldDB" id="A0A6F8T4Y1"/>
<comment type="similarity">
    <text evidence="1">Belongs to the N(4)/N(6)-methyltransferase family.</text>
</comment>
<comment type="catalytic activity">
    <reaction evidence="6">
        <text>a 2'-deoxyadenosine in DNA + S-adenosyl-L-methionine = an N(6)-methyl-2'-deoxyadenosine in DNA + S-adenosyl-L-homocysteine + H(+)</text>
        <dbReference type="Rhea" id="RHEA:15197"/>
        <dbReference type="Rhea" id="RHEA-COMP:12418"/>
        <dbReference type="Rhea" id="RHEA-COMP:12419"/>
        <dbReference type="ChEBI" id="CHEBI:15378"/>
        <dbReference type="ChEBI" id="CHEBI:57856"/>
        <dbReference type="ChEBI" id="CHEBI:59789"/>
        <dbReference type="ChEBI" id="CHEBI:90615"/>
        <dbReference type="ChEBI" id="CHEBI:90616"/>
        <dbReference type="EC" id="2.1.1.72"/>
    </reaction>
</comment>
<gene>
    <name evidence="8" type="ORF">TUM19329_15710</name>
</gene>
<evidence type="ECO:0000256" key="6">
    <source>
        <dbReference type="ARBA" id="ARBA00047942"/>
    </source>
</evidence>
<dbReference type="EMBL" id="AP022839">
    <property type="protein sequence ID" value="BCA95210.1"/>
    <property type="molecule type" value="Genomic_DNA"/>
</dbReference>
<proteinExistence type="inferred from homology"/>
<feature type="domain" description="DNA methylase N-4/N-6" evidence="7">
    <location>
        <begin position="63"/>
        <end position="386"/>
    </location>
</feature>
<dbReference type="REBASE" id="394954">
    <property type="entry name" value="M.Lsp19329ORF15700P"/>
</dbReference>
<evidence type="ECO:0000259" key="7">
    <source>
        <dbReference type="Pfam" id="PF01555"/>
    </source>
</evidence>
<sequence>MKSMALSWHGKKKARQIALTPSTGTLLPCPDESVNWDTTQNLFIKGDNLEVLKLLQKSYANKVKMIYIDPPYNTGKEFIYPDRFQENLNTYLKYTGQVDDEGMKFSSNTETTGRKHTNWLNMMYPRLKLARQLLRSDGVIFISIDDNEVANLREICNEIYGEENLLSNLIWQKKYSPQNDAKFFSDSHEHILCFAKNISEFEIGILPRTDDANARYKNPDNDPRGPWKSSDLTRQEYRKRDYYPIVNPVNGKEFYPPSGNSWGRPSDKVKELINDGRISFGSEGNSIPSLKRFLSEVKQGITPQTIWERKDVGDTQEGKKIVKNLFGNAGIFETAKPPRLIQRAMLVANVSDGDIVLDFFAGSCTTYQAALQFEKQIRTILVQLPEICDEKTEAYKAGFKTVADIGRARMVKYLETNRDKLLGRDCGFRVFALSYSSIQLWNPDRTNLEASLFSHEEHLIKGRTEQDI</sequence>
<keyword evidence="5" id="KW-0949">S-adenosyl-L-methionine</keyword>
<accession>A0A6F8T4Y1</accession>
<name>A0A6F8T4Y1_9GAMM</name>
<dbReference type="InterPro" id="IPR002941">
    <property type="entry name" value="DNA_methylase_N4/N6"/>
</dbReference>
<dbReference type="Gene3D" id="3.40.50.150">
    <property type="entry name" value="Vaccinia Virus protein VP39"/>
    <property type="match status" value="1"/>
</dbReference>
<dbReference type="PROSITE" id="PS00092">
    <property type="entry name" value="N6_MTASE"/>
    <property type="match status" value="1"/>
</dbReference>
<evidence type="ECO:0000256" key="2">
    <source>
        <dbReference type="ARBA" id="ARBA00011900"/>
    </source>
</evidence>
<protein>
    <recommendedName>
        <fullName evidence="2">site-specific DNA-methyltransferase (adenine-specific)</fullName>
        <ecNumber evidence="2">2.1.1.72</ecNumber>
    </recommendedName>
</protein>
<keyword evidence="9" id="KW-1185">Reference proteome</keyword>
<dbReference type="RefSeq" id="WP_173236865.1">
    <property type="nucleotide sequence ID" value="NZ_AP022839.1"/>
</dbReference>
<dbReference type="KEGG" id="lant:TUM19329_15710"/>
<dbReference type="SUPFAM" id="SSF53335">
    <property type="entry name" value="S-adenosyl-L-methionine-dependent methyltransferases"/>
    <property type="match status" value="1"/>
</dbReference>